<evidence type="ECO:0000256" key="1">
    <source>
        <dbReference type="SAM" id="Phobius"/>
    </source>
</evidence>
<dbReference type="InterPro" id="IPR012495">
    <property type="entry name" value="TadE-like_dom"/>
</dbReference>
<keyword evidence="1" id="KW-1133">Transmembrane helix</keyword>
<dbReference type="RefSeq" id="WP_367640620.1">
    <property type="nucleotide sequence ID" value="NZ_JBFNQN010000017.1"/>
</dbReference>
<organism evidence="3 4">
    <name type="scientific">Kineococcus endophyticus</name>
    <dbReference type="NCBI Taxonomy" id="1181883"/>
    <lineage>
        <taxon>Bacteria</taxon>
        <taxon>Bacillati</taxon>
        <taxon>Actinomycetota</taxon>
        <taxon>Actinomycetes</taxon>
        <taxon>Kineosporiales</taxon>
        <taxon>Kineosporiaceae</taxon>
        <taxon>Kineococcus</taxon>
    </lineage>
</organism>
<comment type="caution">
    <text evidence="3">The sequence shown here is derived from an EMBL/GenBank/DDBJ whole genome shotgun (WGS) entry which is preliminary data.</text>
</comment>
<protein>
    <submittedName>
        <fullName evidence="3">TadE/TadG family type IV pilus assembly protein</fullName>
    </submittedName>
</protein>
<dbReference type="Proteomes" id="UP001555826">
    <property type="component" value="Unassembled WGS sequence"/>
</dbReference>
<sequence>MTGSWGARDGGSIALEFTLVAPVLLLLLAFLLACARYTSASATLDAGVRDAARAATTSRSAADAQQRAAVVVRAAVAPGACADSLVVDPLPEFVAGRPVTVTARCTVPVGDLGLPGLPGHLSVSSAFSSPLDPNRELS</sequence>
<evidence type="ECO:0000313" key="3">
    <source>
        <dbReference type="EMBL" id="MEW9267328.1"/>
    </source>
</evidence>
<dbReference type="EMBL" id="JBFNQN010000017">
    <property type="protein sequence ID" value="MEW9267328.1"/>
    <property type="molecule type" value="Genomic_DNA"/>
</dbReference>
<feature type="domain" description="TadE-like" evidence="2">
    <location>
        <begin position="11"/>
        <end position="53"/>
    </location>
</feature>
<name>A0ABV3PCG1_9ACTN</name>
<keyword evidence="1" id="KW-0472">Membrane</keyword>
<evidence type="ECO:0000259" key="2">
    <source>
        <dbReference type="Pfam" id="PF07811"/>
    </source>
</evidence>
<dbReference type="Pfam" id="PF07811">
    <property type="entry name" value="TadE"/>
    <property type="match status" value="1"/>
</dbReference>
<feature type="transmembrane region" description="Helical" evidence="1">
    <location>
        <begin position="12"/>
        <end position="34"/>
    </location>
</feature>
<reference evidence="3 4" key="1">
    <citation type="submission" date="2024-07" db="EMBL/GenBank/DDBJ databases">
        <authorList>
            <person name="Thanompreechachai J."/>
            <person name="Duangmal K."/>
        </authorList>
    </citation>
    <scope>NUCLEOTIDE SEQUENCE [LARGE SCALE GENOMIC DNA]</scope>
    <source>
        <strain evidence="3 4">KCTC 19886</strain>
    </source>
</reference>
<gene>
    <name evidence="3" type="ORF">AB1207_21475</name>
</gene>
<proteinExistence type="predicted"/>
<accession>A0ABV3PCG1</accession>
<keyword evidence="1" id="KW-0812">Transmembrane</keyword>
<keyword evidence="4" id="KW-1185">Reference proteome</keyword>
<evidence type="ECO:0000313" key="4">
    <source>
        <dbReference type="Proteomes" id="UP001555826"/>
    </source>
</evidence>